<evidence type="ECO:0000256" key="1">
    <source>
        <dbReference type="SAM" id="MobiDB-lite"/>
    </source>
</evidence>
<dbReference type="Proteomes" id="UP000765509">
    <property type="component" value="Unassembled WGS sequence"/>
</dbReference>
<proteinExistence type="predicted"/>
<dbReference type="AlphaFoldDB" id="A0A9Q3IGV5"/>
<keyword evidence="3" id="KW-1185">Reference proteome</keyword>
<organism evidence="2 3">
    <name type="scientific">Austropuccinia psidii MF-1</name>
    <dbReference type="NCBI Taxonomy" id="1389203"/>
    <lineage>
        <taxon>Eukaryota</taxon>
        <taxon>Fungi</taxon>
        <taxon>Dikarya</taxon>
        <taxon>Basidiomycota</taxon>
        <taxon>Pucciniomycotina</taxon>
        <taxon>Pucciniomycetes</taxon>
        <taxon>Pucciniales</taxon>
        <taxon>Sphaerophragmiaceae</taxon>
        <taxon>Austropuccinia</taxon>
    </lineage>
</organism>
<comment type="caution">
    <text evidence="2">The sequence shown here is derived from an EMBL/GenBank/DDBJ whole genome shotgun (WGS) entry which is preliminary data.</text>
</comment>
<feature type="region of interest" description="Disordered" evidence="1">
    <location>
        <begin position="87"/>
        <end position="107"/>
    </location>
</feature>
<sequence length="107" mass="11828">MVRRSLEKDINKRSFNKCPRDRIPPGMLQQYRKLCNQSNPVDVLISMVPIALTLYDLDGATDKVISVDVNNVNNKRLPTAECVAPESINASPPSKANTTPIPATFTC</sequence>
<accession>A0A9Q3IGV5</accession>
<dbReference type="EMBL" id="AVOT02047371">
    <property type="protein sequence ID" value="MBW0542666.1"/>
    <property type="molecule type" value="Genomic_DNA"/>
</dbReference>
<feature type="compositionally biased region" description="Polar residues" evidence="1">
    <location>
        <begin position="88"/>
        <end position="107"/>
    </location>
</feature>
<gene>
    <name evidence="2" type="ORF">O181_082381</name>
</gene>
<reference evidence="2" key="1">
    <citation type="submission" date="2021-03" db="EMBL/GenBank/DDBJ databases">
        <title>Draft genome sequence of rust myrtle Austropuccinia psidii MF-1, a brazilian biotype.</title>
        <authorList>
            <person name="Quecine M.C."/>
            <person name="Pachon D.M.R."/>
            <person name="Bonatelli M.L."/>
            <person name="Correr F.H."/>
            <person name="Franceschini L.M."/>
            <person name="Leite T.F."/>
            <person name="Margarido G.R.A."/>
            <person name="Almeida C.A."/>
            <person name="Ferrarezi J.A."/>
            <person name="Labate C.A."/>
        </authorList>
    </citation>
    <scope>NUCLEOTIDE SEQUENCE</scope>
    <source>
        <strain evidence="2">MF-1</strain>
    </source>
</reference>
<protein>
    <submittedName>
        <fullName evidence="2">Uncharacterized protein</fullName>
    </submittedName>
</protein>
<evidence type="ECO:0000313" key="3">
    <source>
        <dbReference type="Proteomes" id="UP000765509"/>
    </source>
</evidence>
<evidence type="ECO:0000313" key="2">
    <source>
        <dbReference type="EMBL" id="MBW0542666.1"/>
    </source>
</evidence>
<name>A0A9Q3IGV5_9BASI</name>